<evidence type="ECO:0000256" key="3">
    <source>
        <dbReference type="ARBA" id="ARBA00022989"/>
    </source>
</evidence>
<dbReference type="RefSeq" id="WP_055455211.1">
    <property type="nucleotide sequence ID" value="NZ_CYHE01000003.1"/>
</dbReference>
<dbReference type="EMBL" id="CYHE01000003">
    <property type="protein sequence ID" value="CUA95175.1"/>
    <property type="molecule type" value="Genomic_DNA"/>
</dbReference>
<feature type="transmembrane region" description="Helical" evidence="5">
    <location>
        <begin position="194"/>
        <end position="218"/>
    </location>
</feature>
<evidence type="ECO:0000313" key="7">
    <source>
        <dbReference type="EMBL" id="CUA95175.1"/>
    </source>
</evidence>
<dbReference type="InterPro" id="IPR005821">
    <property type="entry name" value="Ion_trans_dom"/>
</dbReference>
<dbReference type="GO" id="GO:0005245">
    <property type="term" value="F:voltage-gated calcium channel activity"/>
    <property type="evidence" value="ECO:0007669"/>
    <property type="project" value="TreeGrafter"/>
</dbReference>
<dbReference type="SUPFAM" id="SSF81324">
    <property type="entry name" value="Voltage-gated potassium channels"/>
    <property type="match status" value="1"/>
</dbReference>
<evidence type="ECO:0000313" key="8">
    <source>
        <dbReference type="Proteomes" id="UP000183900"/>
    </source>
</evidence>
<dbReference type="Proteomes" id="UP000183900">
    <property type="component" value="Unassembled WGS sequence"/>
</dbReference>
<dbReference type="InterPro" id="IPR027359">
    <property type="entry name" value="Volt_channel_dom_sf"/>
</dbReference>
<evidence type="ECO:0000256" key="5">
    <source>
        <dbReference type="SAM" id="Phobius"/>
    </source>
</evidence>
<organism evidence="7 8">
    <name type="scientific">Pannonibacter indicus</name>
    <dbReference type="NCBI Taxonomy" id="466044"/>
    <lineage>
        <taxon>Bacteria</taxon>
        <taxon>Pseudomonadati</taxon>
        <taxon>Pseudomonadota</taxon>
        <taxon>Alphaproteobacteria</taxon>
        <taxon>Hyphomicrobiales</taxon>
        <taxon>Stappiaceae</taxon>
        <taxon>Pannonibacter</taxon>
    </lineage>
</organism>
<reference evidence="8" key="1">
    <citation type="submission" date="2015-08" db="EMBL/GenBank/DDBJ databases">
        <authorList>
            <person name="Varghese N."/>
        </authorList>
    </citation>
    <scope>NUCLEOTIDE SEQUENCE [LARGE SCALE GENOMIC DNA]</scope>
    <source>
        <strain evidence="8">DSM 23407</strain>
    </source>
</reference>
<dbReference type="Pfam" id="PF00520">
    <property type="entry name" value="Ion_trans"/>
    <property type="match status" value="1"/>
</dbReference>
<evidence type="ECO:0000256" key="4">
    <source>
        <dbReference type="ARBA" id="ARBA00023136"/>
    </source>
</evidence>
<dbReference type="PANTHER" id="PTHR47193:SF1">
    <property type="entry name" value="CATION CHANNEL SPERM-ASSOCIATED PROTEIN 1"/>
    <property type="match status" value="1"/>
</dbReference>
<dbReference type="GO" id="GO:0036128">
    <property type="term" value="C:CatSper complex"/>
    <property type="evidence" value="ECO:0007669"/>
    <property type="project" value="InterPro"/>
</dbReference>
<keyword evidence="2 5" id="KW-0812">Transmembrane</keyword>
<evidence type="ECO:0000259" key="6">
    <source>
        <dbReference type="Pfam" id="PF00520"/>
    </source>
</evidence>
<dbReference type="Gene3D" id="1.20.120.350">
    <property type="entry name" value="Voltage-gated potassium channels. Chain C"/>
    <property type="match status" value="1"/>
</dbReference>
<keyword evidence="4 5" id="KW-0472">Membrane</keyword>
<evidence type="ECO:0000256" key="1">
    <source>
        <dbReference type="ARBA" id="ARBA00004141"/>
    </source>
</evidence>
<dbReference type="PANTHER" id="PTHR47193">
    <property type="entry name" value="CATION CHANNEL SPERM-ASSOCIATED PROTEIN 1"/>
    <property type="match status" value="1"/>
</dbReference>
<dbReference type="GO" id="GO:0005227">
    <property type="term" value="F:calcium-activated cation channel activity"/>
    <property type="evidence" value="ECO:0007669"/>
    <property type="project" value="InterPro"/>
</dbReference>
<dbReference type="Gene3D" id="1.10.287.70">
    <property type="match status" value="1"/>
</dbReference>
<protein>
    <submittedName>
        <fullName evidence="7">Ion transport protein</fullName>
    </submittedName>
</protein>
<feature type="transmembrane region" description="Helical" evidence="5">
    <location>
        <begin position="78"/>
        <end position="99"/>
    </location>
</feature>
<accession>A0A0K6HWB1</accession>
<evidence type="ECO:0000256" key="2">
    <source>
        <dbReference type="ARBA" id="ARBA00022692"/>
    </source>
</evidence>
<proteinExistence type="predicted"/>
<dbReference type="AlphaFoldDB" id="A0A0K6HWB1"/>
<comment type="subcellular location">
    <subcellularLocation>
        <location evidence="1">Membrane</location>
        <topology evidence="1">Multi-pass membrane protein</topology>
    </subcellularLocation>
</comment>
<dbReference type="OrthoDB" id="5297065at2"/>
<feature type="transmembrane region" description="Helical" evidence="5">
    <location>
        <begin position="119"/>
        <end position="146"/>
    </location>
</feature>
<keyword evidence="3 5" id="KW-1133">Transmembrane helix</keyword>
<keyword evidence="8" id="KW-1185">Reference proteome</keyword>
<dbReference type="InterPro" id="IPR028746">
    <property type="entry name" value="CatSper1"/>
</dbReference>
<gene>
    <name evidence="7" type="ORF">Ga0061067_103462</name>
</gene>
<sequence>MRQTLKALITSSRWEAAIIAIIVVNAFTLGLETSPTVVSAIGPLLHTLDKIILGIFVIELTLRLYVHRLSFFRDPWSIFDFVIVAIALVPASGPFSVLRALRVLRVLRLISVVPSLRRVIGGLITALPGMGSIMVLMSLVFYVFAVMATKLYGETFPDWFGDLGRSLYTLFQVMTLESWSMGIVRPVMEVHPYAWAFFLPFLVCTAFTVLNLFIGIIVSAMQSETETIAEADRQAIHDETGVILEEVRALRREIEALRQQTAGR</sequence>
<name>A0A0K6HWB1_9HYPH</name>
<feature type="domain" description="Ion transport" evidence="6">
    <location>
        <begin position="12"/>
        <end position="226"/>
    </location>
</feature>